<protein>
    <submittedName>
        <fullName evidence="1 3">Uncharacterized protein</fullName>
    </submittedName>
</protein>
<dbReference type="AlphaFoldDB" id="A0A0R3T1C8"/>
<dbReference type="EMBL" id="UZAE01000203">
    <property type="protein sequence ID" value="VDN96530.1"/>
    <property type="molecule type" value="Genomic_DNA"/>
</dbReference>
<sequence>MMLNGIPARLDVSKTPCIRWLPLDLRNACRKYLYGSFGKF</sequence>
<evidence type="ECO:0000313" key="1">
    <source>
        <dbReference type="EMBL" id="VDN96530.1"/>
    </source>
</evidence>
<organism evidence="3">
    <name type="scientific">Rodentolepis nana</name>
    <name type="common">Dwarf tapeworm</name>
    <name type="synonym">Hymenolepis nana</name>
    <dbReference type="NCBI Taxonomy" id="102285"/>
    <lineage>
        <taxon>Eukaryota</taxon>
        <taxon>Metazoa</taxon>
        <taxon>Spiralia</taxon>
        <taxon>Lophotrochozoa</taxon>
        <taxon>Platyhelminthes</taxon>
        <taxon>Cestoda</taxon>
        <taxon>Eucestoda</taxon>
        <taxon>Cyclophyllidea</taxon>
        <taxon>Hymenolepididae</taxon>
        <taxon>Rodentolepis</taxon>
    </lineage>
</organism>
<proteinExistence type="predicted"/>
<evidence type="ECO:0000313" key="3">
    <source>
        <dbReference type="WBParaSite" id="HNAJ_0000067101-mRNA-1"/>
    </source>
</evidence>
<reference evidence="3" key="1">
    <citation type="submission" date="2017-02" db="UniProtKB">
        <authorList>
            <consortium name="WormBaseParasite"/>
        </authorList>
    </citation>
    <scope>IDENTIFICATION</scope>
</reference>
<keyword evidence="2" id="KW-1185">Reference proteome</keyword>
<dbReference type="WBParaSite" id="HNAJ_0000067101-mRNA-1">
    <property type="protein sequence ID" value="HNAJ_0000067101-mRNA-1"/>
    <property type="gene ID" value="HNAJ_0000067101"/>
</dbReference>
<gene>
    <name evidence="1" type="ORF">HNAJ_LOCUS671</name>
</gene>
<evidence type="ECO:0000313" key="2">
    <source>
        <dbReference type="Proteomes" id="UP000278807"/>
    </source>
</evidence>
<accession>A0A0R3T1C8</accession>
<name>A0A0R3T1C8_RODNA</name>
<reference evidence="1 2" key="2">
    <citation type="submission" date="2018-11" db="EMBL/GenBank/DDBJ databases">
        <authorList>
            <consortium name="Pathogen Informatics"/>
        </authorList>
    </citation>
    <scope>NUCLEOTIDE SEQUENCE [LARGE SCALE GENOMIC DNA]</scope>
</reference>
<dbReference type="Proteomes" id="UP000278807">
    <property type="component" value="Unassembled WGS sequence"/>
</dbReference>